<dbReference type="EMBL" id="PPPD01000001">
    <property type="protein sequence ID" value="PNY82413.1"/>
    <property type="molecule type" value="Genomic_DNA"/>
</dbReference>
<name>A0A2K3V0V7_9DEIO</name>
<keyword evidence="4" id="KW-0049">Antioxidant</keyword>
<dbReference type="PROSITE" id="PS51352">
    <property type="entry name" value="THIOREDOXIN_2"/>
    <property type="match status" value="1"/>
</dbReference>
<dbReference type="AlphaFoldDB" id="A0A2K3V0V7"/>
<reference evidence="12 13" key="1">
    <citation type="submission" date="2018-01" db="EMBL/GenBank/DDBJ databases">
        <title>Deinococcus koreensis sp. nov., a radiation-resistant bacterium isolated from river water.</title>
        <authorList>
            <person name="Choi A."/>
        </authorList>
    </citation>
    <scope>NUCLEOTIDE SEQUENCE [LARGE SCALE GENOMIC DNA]</scope>
    <source>
        <strain evidence="12 13">SJW1-2</strain>
    </source>
</reference>
<dbReference type="GO" id="GO:0005737">
    <property type="term" value="C:cytoplasm"/>
    <property type="evidence" value="ECO:0007669"/>
    <property type="project" value="TreeGrafter"/>
</dbReference>
<comment type="similarity">
    <text evidence="9">Belongs to the peroxiredoxin family. BCP/PrxQ subfamily.</text>
</comment>
<dbReference type="GO" id="GO:0034599">
    <property type="term" value="P:cellular response to oxidative stress"/>
    <property type="evidence" value="ECO:0007669"/>
    <property type="project" value="TreeGrafter"/>
</dbReference>
<evidence type="ECO:0000256" key="9">
    <source>
        <dbReference type="ARBA" id="ARBA00038489"/>
    </source>
</evidence>
<evidence type="ECO:0000256" key="5">
    <source>
        <dbReference type="ARBA" id="ARBA00023002"/>
    </source>
</evidence>
<dbReference type="PANTHER" id="PTHR42801:SF4">
    <property type="entry name" value="AHPC_TSA FAMILY PROTEIN"/>
    <property type="match status" value="1"/>
</dbReference>
<comment type="function">
    <text evidence="1">Thiol-specific peroxidase that catalyzes the reduction of hydrogen peroxide and organic hydroperoxides to water and alcohols, respectively. Plays a role in cell protection against oxidative stress by detoxifying peroxides and as sensor of hydrogen peroxide-mediated signaling events.</text>
</comment>
<keyword evidence="3" id="KW-0575">Peroxidase</keyword>
<gene>
    <name evidence="12" type="ORF">CVO96_14560</name>
</gene>
<accession>A0A2K3V0V7</accession>
<dbReference type="CDD" id="cd03017">
    <property type="entry name" value="PRX_BCP"/>
    <property type="match status" value="1"/>
</dbReference>
<comment type="catalytic activity">
    <reaction evidence="10">
        <text>a hydroperoxide + [thioredoxin]-dithiol = an alcohol + [thioredoxin]-disulfide + H2O</text>
        <dbReference type="Rhea" id="RHEA:62620"/>
        <dbReference type="Rhea" id="RHEA-COMP:10698"/>
        <dbReference type="Rhea" id="RHEA-COMP:10700"/>
        <dbReference type="ChEBI" id="CHEBI:15377"/>
        <dbReference type="ChEBI" id="CHEBI:29950"/>
        <dbReference type="ChEBI" id="CHEBI:30879"/>
        <dbReference type="ChEBI" id="CHEBI:35924"/>
        <dbReference type="ChEBI" id="CHEBI:50058"/>
        <dbReference type="EC" id="1.11.1.24"/>
    </reaction>
</comment>
<evidence type="ECO:0000256" key="8">
    <source>
        <dbReference type="ARBA" id="ARBA00032824"/>
    </source>
</evidence>
<evidence type="ECO:0000256" key="7">
    <source>
        <dbReference type="ARBA" id="ARBA00023284"/>
    </source>
</evidence>
<keyword evidence="5" id="KW-0560">Oxidoreductase</keyword>
<dbReference type="InterPro" id="IPR013766">
    <property type="entry name" value="Thioredoxin_domain"/>
</dbReference>
<comment type="caution">
    <text evidence="12">The sequence shown here is derived from an EMBL/GenBank/DDBJ whole genome shotgun (WGS) entry which is preliminary data.</text>
</comment>
<evidence type="ECO:0000256" key="4">
    <source>
        <dbReference type="ARBA" id="ARBA00022862"/>
    </source>
</evidence>
<dbReference type="Pfam" id="PF00578">
    <property type="entry name" value="AhpC-TSA"/>
    <property type="match status" value="1"/>
</dbReference>
<protein>
    <recommendedName>
        <fullName evidence="2">thioredoxin-dependent peroxiredoxin</fullName>
        <ecNumber evidence="2">1.11.1.24</ecNumber>
    </recommendedName>
    <alternativeName>
        <fullName evidence="8">Thioredoxin peroxidase</fullName>
    </alternativeName>
</protein>
<evidence type="ECO:0000259" key="11">
    <source>
        <dbReference type="PROSITE" id="PS51352"/>
    </source>
</evidence>
<keyword evidence="6" id="KW-1015">Disulfide bond</keyword>
<proteinExistence type="inferred from homology"/>
<dbReference type="InterPro" id="IPR050924">
    <property type="entry name" value="Peroxiredoxin_BCP/PrxQ"/>
</dbReference>
<dbReference type="OrthoDB" id="69195at2"/>
<evidence type="ECO:0000256" key="6">
    <source>
        <dbReference type="ARBA" id="ARBA00023157"/>
    </source>
</evidence>
<evidence type="ECO:0000313" key="13">
    <source>
        <dbReference type="Proteomes" id="UP000236379"/>
    </source>
</evidence>
<evidence type="ECO:0000256" key="10">
    <source>
        <dbReference type="ARBA" id="ARBA00049091"/>
    </source>
</evidence>
<evidence type="ECO:0000313" key="12">
    <source>
        <dbReference type="EMBL" id="PNY82413.1"/>
    </source>
</evidence>
<keyword evidence="7" id="KW-0676">Redox-active center</keyword>
<dbReference type="EC" id="1.11.1.24" evidence="2"/>
<evidence type="ECO:0000256" key="3">
    <source>
        <dbReference type="ARBA" id="ARBA00022559"/>
    </source>
</evidence>
<evidence type="ECO:0000256" key="1">
    <source>
        <dbReference type="ARBA" id="ARBA00003330"/>
    </source>
</evidence>
<dbReference type="GO" id="GO:0008379">
    <property type="term" value="F:thioredoxin peroxidase activity"/>
    <property type="evidence" value="ECO:0007669"/>
    <property type="project" value="TreeGrafter"/>
</dbReference>
<dbReference type="GO" id="GO:0045454">
    <property type="term" value="P:cell redox homeostasis"/>
    <property type="evidence" value="ECO:0007669"/>
    <property type="project" value="TreeGrafter"/>
</dbReference>
<dbReference type="PANTHER" id="PTHR42801">
    <property type="entry name" value="THIOREDOXIN-DEPENDENT PEROXIDE REDUCTASE"/>
    <property type="match status" value="1"/>
</dbReference>
<sequence length="161" mass="17334">MSLRVGQRAPDFEKRSDDGRLIRLADLRGRWVVLFFYPRAGSMGCSVEAQRFEAALPEFTRLGAEVIGVSTDTEARQASFRDTCTLSFPLLPDSDRSVCRAYGVMAGLGGLLGMAARETFLIDPQGLLAGRYRTANPGAHASAALGDLERLQSQPAGSLPA</sequence>
<dbReference type="InterPro" id="IPR036249">
    <property type="entry name" value="Thioredoxin-like_sf"/>
</dbReference>
<organism evidence="12 13">
    <name type="scientific">Deinococcus koreensis</name>
    <dbReference type="NCBI Taxonomy" id="2054903"/>
    <lineage>
        <taxon>Bacteria</taxon>
        <taxon>Thermotogati</taxon>
        <taxon>Deinococcota</taxon>
        <taxon>Deinococci</taxon>
        <taxon>Deinococcales</taxon>
        <taxon>Deinococcaceae</taxon>
        <taxon>Deinococcus</taxon>
    </lineage>
</organism>
<dbReference type="SUPFAM" id="SSF52833">
    <property type="entry name" value="Thioredoxin-like"/>
    <property type="match status" value="1"/>
</dbReference>
<dbReference type="RefSeq" id="WP_103312847.1">
    <property type="nucleotide sequence ID" value="NZ_PPPD01000001.1"/>
</dbReference>
<keyword evidence="13" id="KW-1185">Reference proteome</keyword>
<dbReference type="InterPro" id="IPR000866">
    <property type="entry name" value="AhpC/TSA"/>
</dbReference>
<dbReference type="Proteomes" id="UP000236379">
    <property type="component" value="Unassembled WGS sequence"/>
</dbReference>
<dbReference type="Gene3D" id="3.40.30.10">
    <property type="entry name" value="Glutaredoxin"/>
    <property type="match status" value="1"/>
</dbReference>
<evidence type="ECO:0000256" key="2">
    <source>
        <dbReference type="ARBA" id="ARBA00013017"/>
    </source>
</evidence>
<feature type="domain" description="Thioredoxin" evidence="11">
    <location>
        <begin position="3"/>
        <end position="156"/>
    </location>
</feature>